<dbReference type="AlphaFoldDB" id="A0AAV9IBT8"/>
<comment type="caution">
    <text evidence="1">The sequence shown here is derived from an EMBL/GenBank/DDBJ whole genome shotgun (WGS) entry which is preliminary data.</text>
</comment>
<proteinExistence type="predicted"/>
<organism evidence="1 2">
    <name type="scientific">Galdieria yellowstonensis</name>
    <dbReference type="NCBI Taxonomy" id="3028027"/>
    <lineage>
        <taxon>Eukaryota</taxon>
        <taxon>Rhodophyta</taxon>
        <taxon>Bangiophyceae</taxon>
        <taxon>Galdieriales</taxon>
        <taxon>Galdieriaceae</taxon>
        <taxon>Galdieria</taxon>
    </lineage>
</organism>
<name>A0AAV9IBT8_9RHOD</name>
<gene>
    <name evidence="1" type="ORF">GAYE_SCF05G2649</name>
</gene>
<evidence type="ECO:0000313" key="1">
    <source>
        <dbReference type="EMBL" id="KAK4524746.1"/>
    </source>
</evidence>
<sequence>MGLEATNEQYQKQQQTLLDKIETLKGKIGELLVFNTSMERESSQVTQVVEESEAFLQLSSELSKHVSDPSILQLNAMLSNILSRILQMLIDCTSSSAPDSTPVHPDISSASFQDNNKCTLPTKLQQDDSLFGANSSCSSWGHCYLQQFYYWSSCSYQAVIHYDKLSIASCEDEDILHVVNTIYETYKDNFKKPPSEVKNIQHIQSQLYQTVLCSMCEWDFTSILVESVEYILQGNSLAYLMDSLCLYILDCGCWNNIYGWKMMGSFVVMMEVLLSKVTELENLKNVSCTRATPLYVQFMLSRFFSCSECSTRRCRITSTFQGIVMSILQIYKLQNYSQAILSLYLDLFYLFSSSSLSYRMEIESLFPWMTVVANGDWIQEMNNHYDSSSQHKELLSETVLFILRWLPYSYVSKIGYHRSSIPFQVYRSPYRLDWLLLALERQYQQRKLIFSANQNSVSNWVQLMTGYLLSIYVVETASPRVCYEKVITEHIWKWLSVDCFSLWRSSLVLLATVGRSWLQMLSENENLDIRQGWIVIERLVSLLQIEKLTSSQKTMLAWTIVFMWPGFILSKNCQSLETKMATQEKNLVARFLQSYANSSSLQTSLSSCRLVQFWIQHYQQH</sequence>
<reference evidence="1 2" key="1">
    <citation type="submission" date="2022-07" db="EMBL/GenBank/DDBJ databases">
        <title>Genome-wide signatures of adaptation to extreme environments.</title>
        <authorList>
            <person name="Cho C.H."/>
            <person name="Yoon H.S."/>
        </authorList>
    </citation>
    <scope>NUCLEOTIDE SEQUENCE [LARGE SCALE GENOMIC DNA]</scope>
    <source>
        <strain evidence="1 2">108.79 E11</strain>
    </source>
</reference>
<protein>
    <submittedName>
        <fullName evidence="1">Uncharacterized protein</fullName>
    </submittedName>
</protein>
<evidence type="ECO:0000313" key="2">
    <source>
        <dbReference type="Proteomes" id="UP001300502"/>
    </source>
</evidence>
<dbReference type="Proteomes" id="UP001300502">
    <property type="component" value="Unassembled WGS sequence"/>
</dbReference>
<dbReference type="EMBL" id="JANCYU010000025">
    <property type="protein sequence ID" value="KAK4524746.1"/>
    <property type="molecule type" value="Genomic_DNA"/>
</dbReference>
<keyword evidence="2" id="KW-1185">Reference proteome</keyword>
<accession>A0AAV9IBT8</accession>